<accession>A0A6M4WJA3</accession>
<dbReference type="PIRSF" id="PIRSF006324">
    <property type="entry name" value="LeuE"/>
    <property type="match status" value="1"/>
</dbReference>
<keyword evidence="3 7" id="KW-0812">Transmembrane</keyword>
<dbReference type="PANTHER" id="PTHR30086:SF20">
    <property type="entry name" value="ARGININE EXPORTER PROTEIN ARGO-RELATED"/>
    <property type="match status" value="1"/>
</dbReference>
<keyword evidence="2" id="KW-1003">Cell membrane</keyword>
<evidence type="ECO:0000256" key="6">
    <source>
        <dbReference type="SAM" id="MobiDB-lite"/>
    </source>
</evidence>
<keyword evidence="9" id="KW-1185">Reference proteome</keyword>
<evidence type="ECO:0000256" key="2">
    <source>
        <dbReference type="ARBA" id="ARBA00022475"/>
    </source>
</evidence>
<feature type="transmembrane region" description="Helical" evidence="7">
    <location>
        <begin position="68"/>
        <end position="90"/>
    </location>
</feature>
<proteinExistence type="predicted"/>
<feature type="transmembrane region" description="Helical" evidence="7">
    <location>
        <begin position="141"/>
        <end position="162"/>
    </location>
</feature>
<feature type="transmembrane region" description="Helical" evidence="7">
    <location>
        <begin position="210"/>
        <end position="228"/>
    </location>
</feature>
<evidence type="ECO:0000256" key="1">
    <source>
        <dbReference type="ARBA" id="ARBA00004651"/>
    </source>
</evidence>
<protein>
    <submittedName>
        <fullName evidence="8">LysE family translocator</fullName>
    </submittedName>
</protein>
<evidence type="ECO:0000256" key="3">
    <source>
        <dbReference type="ARBA" id="ARBA00022692"/>
    </source>
</evidence>
<feature type="transmembrane region" description="Helical" evidence="7">
    <location>
        <begin position="168"/>
        <end position="189"/>
    </location>
</feature>
<evidence type="ECO:0000256" key="4">
    <source>
        <dbReference type="ARBA" id="ARBA00022989"/>
    </source>
</evidence>
<evidence type="ECO:0000313" key="8">
    <source>
        <dbReference type="EMBL" id="QJS99274.1"/>
    </source>
</evidence>
<feature type="transmembrane region" description="Helical" evidence="7">
    <location>
        <begin position="6"/>
        <end position="27"/>
    </location>
</feature>
<comment type="subcellular location">
    <subcellularLocation>
        <location evidence="1">Cell membrane</location>
        <topology evidence="1">Multi-pass membrane protein</topology>
    </subcellularLocation>
</comment>
<dbReference type="InterPro" id="IPR001123">
    <property type="entry name" value="LeuE-type"/>
</dbReference>
<evidence type="ECO:0000313" key="9">
    <source>
        <dbReference type="Proteomes" id="UP000502665"/>
    </source>
</evidence>
<evidence type="ECO:0000256" key="5">
    <source>
        <dbReference type="ARBA" id="ARBA00023136"/>
    </source>
</evidence>
<dbReference type="Proteomes" id="UP000502665">
    <property type="component" value="Chromosome"/>
</dbReference>
<dbReference type="EMBL" id="CP049838">
    <property type="protein sequence ID" value="QJS99274.1"/>
    <property type="molecule type" value="Genomic_DNA"/>
</dbReference>
<name>A0A6M4WJA3_9ACTN</name>
<feature type="transmembrane region" description="Helical" evidence="7">
    <location>
        <begin position="39"/>
        <end position="62"/>
    </location>
</feature>
<dbReference type="Pfam" id="PF01810">
    <property type="entry name" value="LysE"/>
    <property type="match status" value="1"/>
</dbReference>
<keyword evidence="5 7" id="KW-0472">Membrane</keyword>
<gene>
    <name evidence="8" type="ORF">G9272_02275</name>
</gene>
<keyword evidence="4 7" id="KW-1133">Transmembrane helix</keyword>
<reference evidence="8" key="1">
    <citation type="submission" date="2020-03" db="EMBL/GenBank/DDBJ databases">
        <title>Molecular networking-based the target discovery of potent antiproliferative macrolactams: 5/6/7/16 polycyclic ansamycins and glycosylated trienomycin from Streptomyces cacaoi subsp. asoensis.</title>
        <authorList>
            <person name="Liu L.-L."/>
        </authorList>
    </citation>
    <scope>NUCLEOTIDE SEQUENCE [LARGE SCALE GENOMIC DNA]</scope>
    <source>
        <strain evidence="8">H2S5</strain>
    </source>
</reference>
<dbReference type="GO" id="GO:0015171">
    <property type="term" value="F:amino acid transmembrane transporter activity"/>
    <property type="evidence" value="ECO:0007669"/>
    <property type="project" value="TreeGrafter"/>
</dbReference>
<dbReference type="GO" id="GO:0005886">
    <property type="term" value="C:plasma membrane"/>
    <property type="evidence" value="ECO:0007669"/>
    <property type="project" value="UniProtKB-SubCell"/>
</dbReference>
<dbReference type="RefSeq" id="WP_171394925.1">
    <property type="nucleotide sequence ID" value="NZ_CP049838.1"/>
</dbReference>
<dbReference type="AlphaFoldDB" id="A0A6M4WJA3"/>
<organism evidence="8 9">
    <name type="scientific">Streptomyces asoensis</name>
    <dbReference type="NCBI Taxonomy" id="249586"/>
    <lineage>
        <taxon>Bacteria</taxon>
        <taxon>Bacillati</taxon>
        <taxon>Actinomycetota</taxon>
        <taxon>Actinomycetes</taxon>
        <taxon>Kitasatosporales</taxon>
        <taxon>Streptomycetaceae</taxon>
        <taxon>Streptomyces</taxon>
    </lineage>
</organism>
<evidence type="ECO:0000256" key="7">
    <source>
        <dbReference type="SAM" id="Phobius"/>
    </source>
</evidence>
<feature type="region of interest" description="Disordered" evidence="6">
    <location>
        <begin position="99"/>
        <end position="130"/>
    </location>
</feature>
<dbReference type="PANTHER" id="PTHR30086">
    <property type="entry name" value="ARGININE EXPORTER PROTEIN ARGO"/>
    <property type="match status" value="1"/>
</dbReference>
<sequence>MSVDLAGFLGVVMVAYLVPGPDFLVIVRAATVRAALGRAAALGAQTGLCLHMVAAALGLSVVAARSPVAFTAIKLAGAAYLVALGVRALVAARRVAVGRRGGRPGPVEGADDGEREQVSTGRADSGPGGHGTWGRSFLDAFLTNVLNPKAALFFLSVLPQFVDHDGSLTGQIFFLGTVDVLIGVVYWLALVGVAARLRALLSRSAFRHRWDVTTGWLFIAIGVGVAAAN</sequence>